<feature type="region of interest" description="Disordered" evidence="1">
    <location>
        <begin position="1126"/>
        <end position="1146"/>
    </location>
</feature>
<evidence type="ECO:0000256" key="1">
    <source>
        <dbReference type="SAM" id="MobiDB-lite"/>
    </source>
</evidence>
<reference evidence="2" key="1">
    <citation type="submission" date="2021-02" db="EMBL/GenBank/DDBJ databases">
        <authorList>
            <person name="Dougan E. K."/>
            <person name="Rhodes N."/>
            <person name="Thang M."/>
            <person name="Chan C."/>
        </authorList>
    </citation>
    <scope>NUCLEOTIDE SEQUENCE</scope>
</reference>
<feature type="region of interest" description="Disordered" evidence="1">
    <location>
        <begin position="1507"/>
        <end position="1682"/>
    </location>
</feature>
<feature type="compositionally biased region" description="Acidic residues" evidence="1">
    <location>
        <begin position="1540"/>
        <end position="1552"/>
    </location>
</feature>
<evidence type="ECO:0000313" key="2">
    <source>
        <dbReference type="EMBL" id="CAE7196133.1"/>
    </source>
</evidence>
<sequence>MAQSTRGKFTVAKVAKLVKANRWSLQNVKKSPPPKRRLRSSKGDLVEFVKGFNSLGKVEQDAFATCLSLKRFVMPNKKRSECAISSTLDDLELNGQNHDNDQDDLALPGETLDEDEQLRLEINVDRVSFLLGIYPISIVIIDIVKRFSHIRDYKEHLTAVALDRDLVLSRAIDDVMQFCESNSFTFGNLRVHMHGGLLVTSEGGEFRASDQRSAPLSLKNAIKMATRSMKRADKDEPSDSLTLAAAVKLSKIKAPQPASKTTVEPVAKTSGRKVYGSDFPPAESTAGVHESSATTLVNLLCCEQNEKSLLESNYYFQWGGLCGACREECFLADWRTKVESAAKDLLRHNREGERAEEIGVAIGSTMYLPGVAKGRNCYPVRFARPTTDAAPCQLGILTDAAAFQSHMVWYDMRLKNQEDIIFFENTPGYDMKIIEVGTCLFFGKGKLYDIQYIRFCARNLGYAAARGRLYAVLTRRGKVEWLTTKSLGNLVRTFFARPVMTAARLQAESYYYQDLPADKLTKSQQVTKRKYDQMFGKKKQVELDRQFETMPPNERSYNVEEDQHPCQLVNEHFGAKANPTIVTCVNHWLKNMGHPEVMVDKWSFPGEGDPQSIPFLSLYLPLPVEKAPPFVTWSKFSQSIWSEWENNREPLEIRATSSMKPGDKLEPFSVPVRRGYSRATIIGFAICQTLLVEDVTQFSDDEKQQFTRWLLSVLELKVIYVDRMHFIIFKMMSSLPKDHPERYNDNKVMAMDDAFKEFNCFGLAAQSDSYKLHEKDTAAMKEGRHLMARHLQQYTWSECSYTLENVKCPRWHLGFVPKGVTGIWADILQVSKTKQIFFLQRLHFGFLIKRKQVRSATRARLNAEGWEALMDSTCILMWAIEQMKTARGEDGLELFSPDAIRAAMQKALEGDYNPEAEKTNLLRMENIKPSDLGIWMDHAKMASKQESMKMANQTIEKLDMESIQKTFEGDMYKIAHDTSCFAKYVEDVGQCKRAAQLARIYHVRAENQRGSRAVLENLEWHHKHEVGLLTDNDVLEMIKKVGGGIRGEVRRLEDKLDAKFLKNFAVNVKMAEPPHSGKKAALLYPAILCWPDGASSIFEDSKLVSDRCNRVPVEWISERDFKVPTRAKNGLPSTREDLERSHSEAQEAAQHLGGVHMPQTVLQSLLQDVDGITANSKVCIVNLTPYDGALEKAALKSPTERGPRMPSLSVGEEHLVVKYSERMLAQFLMEDWRAGRNLINATPFKPEPANDSSESPSEPGFHFAVLSRTESGAAQLNMPEAIRSKWADDPARRDQWKKALDAFDQDPGSQSSGQGMEVDAWAGEPQTLDELNNRYDNVMSCPGRNAASLELRIVPAIEKGKSEASEIATGQQHKLFMASRPTRVALADITLDPNEFQIAHDRAAFLAGAKVQKLLETGCTRTPLTQPEKKSSASSSTSEKSKANSLPYRKASTTSLGETPKKKDGMPRMKSLPFDLATPNSAADPEPEDSQMQNEIDSVSRCLERDLRMSPEIKKPKHGKGQRKGNGKGGGKTTSKDEDKEQEDEVSENSEELCERLFEEADKKYAEDQEDEDLKSEDPIDSDEEINKPKPEKQSNPKPAPKKAVAGSPSKNTLSSMVKGLVGRDAVASKKAKAAAKPKRKPGRPRKSDDTKGAKGSKGSKATKATKDADEQGEITKKRPHTALMKEWQKFRKEYVTKHSGQRKVQELNKEAAEELFGVLKEATNLECKWRSMDAPVVLEVMEGGSRRLRDAPLSTIMQLTVEMENNGIVDLTYNSDPFSITPDDSSLPLVFKYTKLTKPENFKFTSAASYFDNKELMESKNLKTAWRVSFSPDEEEYQWPLQTLNF</sequence>
<name>A0A812J856_SYMPI</name>
<protein>
    <submittedName>
        <fullName evidence="2">Uncharacterized protein</fullName>
    </submittedName>
</protein>
<evidence type="ECO:0000313" key="3">
    <source>
        <dbReference type="Proteomes" id="UP000649617"/>
    </source>
</evidence>
<feature type="compositionally biased region" description="Basic and acidic residues" evidence="1">
    <location>
        <begin position="1553"/>
        <end position="1567"/>
    </location>
</feature>
<feature type="compositionally biased region" description="Basic and acidic residues" evidence="1">
    <location>
        <begin position="1665"/>
        <end position="1677"/>
    </location>
</feature>
<feature type="compositionally biased region" description="Basic and acidic residues" evidence="1">
    <location>
        <begin position="1134"/>
        <end position="1145"/>
    </location>
</feature>
<dbReference type="Proteomes" id="UP000649617">
    <property type="component" value="Unassembled WGS sequence"/>
</dbReference>
<feature type="compositionally biased region" description="Basic and acidic residues" evidence="1">
    <location>
        <begin position="1585"/>
        <end position="1595"/>
    </location>
</feature>
<dbReference type="EMBL" id="CAJNIZ010001630">
    <property type="protein sequence ID" value="CAE7196133.1"/>
    <property type="molecule type" value="Genomic_DNA"/>
</dbReference>
<organism evidence="2 3">
    <name type="scientific">Symbiodinium pilosum</name>
    <name type="common">Dinoflagellate</name>
    <dbReference type="NCBI Taxonomy" id="2952"/>
    <lineage>
        <taxon>Eukaryota</taxon>
        <taxon>Sar</taxon>
        <taxon>Alveolata</taxon>
        <taxon>Dinophyceae</taxon>
        <taxon>Suessiales</taxon>
        <taxon>Symbiodiniaceae</taxon>
        <taxon>Symbiodinium</taxon>
    </lineage>
</organism>
<feature type="compositionally biased region" description="Basic residues" evidence="1">
    <location>
        <begin position="1515"/>
        <end position="1526"/>
    </location>
</feature>
<feature type="compositionally biased region" description="Basic residues" evidence="1">
    <location>
        <begin position="1630"/>
        <end position="1645"/>
    </location>
</feature>
<feature type="compositionally biased region" description="Acidic residues" evidence="1">
    <location>
        <begin position="1568"/>
        <end position="1584"/>
    </location>
</feature>
<comment type="caution">
    <text evidence="2">The sequence shown here is derived from an EMBL/GenBank/DDBJ whole genome shotgun (WGS) entry which is preliminary data.</text>
</comment>
<accession>A0A812J856</accession>
<gene>
    <name evidence="2" type="ORF">SPIL2461_LOCUS1649</name>
</gene>
<proteinExistence type="predicted"/>
<keyword evidence="3" id="KW-1185">Reference proteome</keyword>
<feature type="region of interest" description="Disordered" evidence="1">
    <location>
        <begin position="1420"/>
        <end position="1495"/>
    </location>
</feature>